<dbReference type="SUPFAM" id="SSF55681">
    <property type="entry name" value="Class II aaRS and biotin synthetases"/>
    <property type="match status" value="1"/>
</dbReference>
<accession>A0ABR3G6E5</accession>
<name>A0ABR3G6E5_9PEZI</name>
<comment type="similarity">
    <text evidence="3">Belongs to the LplA family.</text>
</comment>
<evidence type="ECO:0000259" key="5">
    <source>
        <dbReference type="PROSITE" id="PS51733"/>
    </source>
</evidence>
<dbReference type="PANTHER" id="PTHR12561:SF3">
    <property type="entry name" value="LIPOYLTRANSFERASE 1, MITOCHONDRIAL"/>
    <property type="match status" value="1"/>
</dbReference>
<comment type="pathway">
    <text evidence="2">Protein modification; protein lipoylation via exogenous pathway; protein N(6)-(lipoyl)lysine from lipoate: step 2/2.</text>
</comment>
<keyword evidence="7" id="KW-1185">Reference proteome</keyword>
<sequence length="416" mass="45088">MSPSRGLLRLLPVPARQLSAPTSRRTLTTLTALAASRTPLQVYISTSHSPFLNLSIEHHLFQTTSEQSIVLFLYTNSPSIVIGRNQNPWVEVNLPLLHAANAPVISLVRRRSGGGTVFHDLGNVNYSVCMPSVRFNRDTHAEMVVRALHGLGVEAATVNARHDIVLLPPGTVAAATKMQETPEGTRKISGSAFKLTRLRSYHHGTMLLDSRLEDVRSYLRSPAKGWLKARGVDSVRSPVANVGVGREVFVDAVVREFGKMYLGGKKMMLLDTAMNKQDVGLAPGEMEIGVCYVGDETLGVDDIRKGMEELESPEWVYGQTPQLTLSVPPPDGSPTPGEMPQPPGEFNISITANKGIIESVDTAAHPALSGLVGKKFDGGVINDHISESGCGRMEIETIDVAGTWIEGMLGRTKWGR</sequence>
<evidence type="ECO:0000256" key="1">
    <source>
        <dbReference type="ARBA" id="ARBA00003253"/>
    </source>
</evidence>
<evidence type="ECO:0000256" key="3">
    <source>
        <dbReference type="ARBA" id="ARBA00008242"/>
    </source>
</evidence>
<dbReference type="Pfam" id="PF21948">
    <property type="entry name" value="LplA-B_cat"/>
    <property type="match status" value="1"/>
</dbReference>
<dbReference type="PROSITE" id="PS51733">
    <property type="entry name" value="BPL_LPL_CATALYTIC"/>
    <property type="match status" value="1"/>
</dbReference>
<protein>
    <recommendedName>
        <fullName evidence="4">Putative lipoate-protein ligase A</fullName>
    </recommendedName>
</protein>
<dbReference type="Proteomes" id="UP001447188">
    <property type="component" value="Unassembled WGS sequence"/>
</dbReference>
<dbReference type="Gene3D" id="3.30.930.10">
    <property type="entry name" value="Bira Bifunctional Protein, Domain 2"/>
    <property type="match status" value="1"/>
</dbReference>
<dbReference type="CDD" id="cd16443">
    <property type="entry name" value="LplA"/>
    <property type="match status" value="1"/>
</dbReference>
<evidence type="ECO:0000256" key="4">
    <source>
        <dbReference type="ARBA" id="ARBA00015925"/>
    </source>
</evidence>
<dbReference type="EMBL" id="JBBBZM010000238">
    <property type="protein sequence ID" value="KAL0631528.1"/>
    <property type="molecule type" value="Genomic_DNA"/>
</dbReference>
<dbReference type="InterPro" id="IPR045864">
    <property type="entry name" value="aa-tRNA-synth_II/BPL/LPL"/>
</dbReference>
<proteinExistence type="inferred from homology"/>
<comment type="function">
    <text evidence="1">Catalyzes both the ATP-dependent activation of exogenously supplied lipoate to lipoyl-AMP and the transfer of the activated lipoyl onto the lipoyl domains of lipoate-dependent enzymes.</text>
</comment>
<gene>
    <name evidence="6" type="ORF">Q9L58_009613</name>
</gene>
<comment type="caution">
    <text evidence="6">The sequence shown here is derived from an EMBL/GenBank/DDBJ whole genome shotgun (WGS) entry which is preliminary data.</text>
</comment>
<evidence type="ECO:0000313" key="7">
    <source>
        <dbReference type="Proteomes" id="UP001447188"/>
    </source>
</evidence>
<dbReference type="InterPro" id="IPR004143">
    <property type="entry name" value="BPL_LPL_catalytic"/>
</dbReference>
<reference evidence="6 7" key="1">
    <citation type="submission" date="2024-02" db="EMBL/GenBank/DDBJ databases">
        <title>Discinaceae phylogenomics.</title>
        <authorList>
            <person name="Dirks A.C."/>
            <person name="James T.Y."/>
        </authorList>
    </citation>
    <scope>NUCLEOTIDE SEQUENCE [LARGE SCALE GENOMIC DNA]</scope>
    <source>
        <strain evidence="6 7">ACD0624</strain>
    </source>
</reference>
<organism evidence="6 7">
    <name type="scientific">Discina gigas</name>
    <dbReference type="NCBI Taxonomy" id="1032678"/>
    <lineage>
        <taxon>Eukaryota</taxon>
        <taxon>Fungi</taxon>
        <taxon>Dikarya</taxon>
        <taxon>Ascomycota</taxon>
        <taxon>Pezizomycotina</taxon>
        <taxon>Pezizomycetes</taxon>
        <taxon>Pezizales</taxon>
        <taxon>Discinaceae</taxon>
        <taxon>Discina</taxon>
    </lineage>
</organism>
<dbReference type="PANTHER" id="PTHR12561">
    <property type="entry name" value="LIPOATE-PROTEIN LIGASE"/>
    <property type="match status" value="1"/>
</dbReference>
<dbReference type="InterPro" id="IPR004562">
    <property type="entry name" value="LipoylTrfase_LipoateP_Ligase"/>
</dbReference>
<feature type="domain" description="BPL/LPL catalytic" evidence="5">
    <location>
        <begin position="65"/>
        <end position="265"/>
    </location>
</feature>
<evidence type="ECO:0000313" key="6">
    <source>
        <dbReference type="EMBL" id="KAL0631528.1"/>
    </source>
</evidence>
<evidence type="ECO:0000256" key="2">
    <source>
        <dbReference type="ARBA" id="ARBA00005085"/>
    </source>
</evidence>